<dbReference type="AlphaFoldDB" id="A0A8C6FPX1"/>
<keyword evidence="4 6" id="KW-0732">Signal</keyword>
<evidence type="ECO:0000256" key="1">
    <source>
        <dbReference type="ARBA" id="ARBA00004613"/>
    </source>
</evidence>
<dbReference type="GO" id="GO:0042742">
    <property type="term" value="P:defense response to bacterium"/>
    <property type="evidence" value="ECO:0007669"/>
    <property type="project" value="UniProtKB-UniRule"/>
</dbReference>
<organism evidence="8 9">
    <name type="scientific">Moschus moschiferus</name>
    <name type="common">Siberian musk deer</name>
    <name type="synonym">Moschus sibiricus</name>
    <dbReference type="NCBI Taxonomy" id="68415"/>
    <lineage>
        <taxon>Eukaryota</taxon>
        <taxon>Metazoa</taxon>
        <taxon>Chordata</taxon>
        <taxon>Craniata</taxon>
        <taxon>Vertebrata</taxon>
        <taxon>Euteleostomi</taxon>
        <taxon>Mammalia</taxon>
        <taxon>Eutheria</taxon>
        <taxon>Laurasiatheria</taxon>
        <taxon>Artiodactyla</taxon>
        <taxon>Ruminantia</taxon>
        <taxon>Pecora</taxon>
        <taxon>Moschidae</taxon>
        <taxon>Moschus</taxon>
    </lineage>
</organism>
<sequence length="78" mass="8911">SPFLGLGLALTLSLHSSPEQCWMKGKCRLVCRNDEESVTRCSNHKRCCILSRYLTIVPMTIDRMLPWTTPQVKQETDS</sequence>
<dbReference type="GO" id="GO:0005576">
    <property type="term" value="C:extracellular region"/>
    <property type="evidence" value="ECO:0007669"/>
    <property type="project" value="UniProtKB-SubCell"/>
</dbReference>
<evidence type="ECO:0000313" key="9">
    <source>
        <dbReference type="Proteomes" id="UP000694544"/>
    </source>
</evidence>
<feature type="chain" id="PRO_5034294989" description="Beta-defensin" evidence="6">
    <location>
        <begin position="19"/>
        <end position="78"/>
    </location>
</feature>
<evidence type="ECO:0000256" key="6">
    <source>
        <dbReference type="RuleBase" id="RU231113"/>
    </source>
</evidence>
<keyword evidence="6" id="KW-0929">Antimicrobial</keyword>
<keyword evidence="6" id="KW-0044">Antibiotic</keyword>
<reference evidence="8" key="1">
    <citation type="submission" date="2025-08" db="UniProtKB">
        <authorList>
            <consortium name="Ensembl"/>
        </authorList>
    </citation>
    <scope>IDENTIFICATION</scope>
</reference>
<evidence type="ECO:0000256" key="3">
    <source>
        <dbReference type="ARBA" id="ARBA00022525"/>
    </source>
</evidence>
<keyword evidence="5" id="KW-1015">Disulfide bond</keyword>
<evidence type="ECO:0000256" key="4">
    <source>
        <dbReference type="ARBA" id="ARBA00022729"/>
    </source>
</evidence>
<feature type="signal peptide" evidence="6">
    <location>
        <begin position="1"/>
        <end position="18"/>
    </location>
</feature>
<dbReference type="Ensembl" id="ENSMMST00000023364.1">
    <property type="protein sequence ID" value="ENSMMSP00000021170.1"/>
    <property type="gene ID" value="ENSMMSG00000015881.1"/>
</dbReference>
<reference evidence="8" key="2">
    <citation type="submission" date="2025-09" db="UniProtKB">
        <authorList>
            <consortium name="Ensembl"/>
        </authorList>
    </citation>
    <scope>IDENTIFICATION</scope>
</reference>
<dbReference type="GO" id="GO:0045087">
    <property type="term" value="P:innate immune response"/>
    <property type="evidence" value="ECO:0007669"/>
    <property type="project" value="InterPro"/>
</dbReference>
<keyword evidence="9" id="KW-1185">Reference proteome</keyword>
<dbReference type="GeneTree" id="ENSGT00390000000279"/>
<name>A0A8C6FPX1_MOSMO</name>
<feature type="domain" description="Beta-defensin" evidence="7">
    <location>
        <begin position="21"/>
        <end position="48"/>
    </location>
</feature>
<proteinExistence type="inferred from homology"/>
<protein>
    <recommendedName>
        <fullName evidence="6">Beta-defensin</fullName>
    </recommendedName>
</protein>
<accession>A0A8C6FPX1</accession>
<dbReference type="InterPro" id="IPR025933">
    <property type="entry name" value="Beta_defensin_dom"/>
</dbReference>
<dbReference type="Pfam" id="PF13841">
    <property type="entry name" value="Defensin_beta_2"/>
    <property type="match status" value="1"/>
</dbReference>
<keyword evidence="6" id="KW-0211">Defensin</keyword>
<dbReference type="Proteomes" id="UP000694544">
    <property type="component" value="Unplaced"/>
</dbReference>
<comment type="similarity">
    <text evidence="2 6">Belongs to the beta-defensin family.</text>
</comment>
<keyword evidence="3 6" id="KW-0964">Secreted</keyword>
<evidence type="ECO:0000259" key="7">
    <source>
        <dbReference type="Pfam" id="PF13841"/>
    </source>
</evidence>
<evidence type="ECO:0000313" key="8">
    <source>
        <dbReference type="Ensembl" id="ENSMMSP00000021170.1"/>
    </source>
</evidence>
<comment type="subcellular location">
    <subcellularLocation>
        <location evidence="1 6">Secreted</location>
    </subcellularLocation>
</comment>
<evidence type="ECO:0000256" key="5">
    <source>
        <dbReference type="ARBA" id="ARBA00023157"/>
    </source>
</evidence>
<evidence type="ECO:0000256" key="2">
    <source>
        <dbReference type="ARBA" id="ARBA00007371"/>
    </source>
</evidence>
<comment type="function">
    <text evidence="6">Has antibacterial activity.</text>
</comment>